<gene>
    <name evidence="9" type="ORF">SAMN05444380_1216</name>
</gene>
<dbReference type="PANTHER" id="PTHR33885:SF3">
    <property type="entry name" value="PHAGE SHOCK PROTEIN C"/>
    <property type="match status" value="1"/>
</dbReference>
<dbReference type="PANTHER" id="PTHR33885">
    <property type="entry name" value="PHAGE SHOCK PROTEIN C"/>
    <property type="match status" value="1"/>
</dbReference>
<comment type="subcellular location">
    <subcellularLocation>
        <location evidence="1">Cell membrane</location>
        <topology evidence="1">Single-pass membrane protein</topology>
    </subcellularLocation>
</comment>
<evidence type="ECO:0000256" key="4">
    <source>
        <dbReference type="ARBA" id="ARBA00022989"/>
    </source>
</evidence>
<accession>A0A1I2E2X9</accession>
<sequence length="319" mass="36186">MKKVVTINISGHSFYIDEDAFARLDDYLKKLETWSQDKESGREIYSDIEARIRELFEERINPSTSVITTTLVDEIIAIMGHPEDFSEEGTDEPFDGQKSNTSYSTPPPRRRLYRDIEDRVIGGVCSGIAAYFNIDRVFVRVLFAILPFLSFGAIIPIYIILWIAIPPALTATQRLEMQGHDVNISNIEKNIRNEYYKVKNKFQQSDAYRRGENYLSGIQKRDRTALIIASVVIGVIIIGNLINIPFNLGWAPGFHVNLPFVHMGFPGVLPLTVILLILGLAFRTALKGFLILIGVLLVSAFLFKMIGIFIWPHLIFPHL</sequence>
<evidence type="ECO:0000256" key="3">
    <source>
        <dbReference type="ARBA" id="ARBA00022692"/>
    </source>
</evidence>
<feature type="transmembrane region" description="Helical" evidence="7">
    <location>
        <begin position="225"/>
        <end position="248"/>
    </location>
</feature>
<dbReference type="STRING" id="385682.SAMN05444380_1216"/>
<reference evidence="9 10" key="1">
    <citation type="submission" date="2016-10" db="EMBL/GenBank/DDBJ databases">
        <authorList>
            <person name="de Groot N.N."/>
        </authorList>
    </citation>
    <scope>NUCLEOTIDE SEQUENCE [LARGE SCALE GENOMIC DNA]</scope>
    <source>
        <strain evidence="9 10">DSM 19012</strain>
    </source>
</reference>
<evidence type="ECO:0000313" key="10">
    <source>
        <dbReference type="Proteomes" id="UP000181976"/>
    </source>
</evidence>
<dbReference type="OrthoDB" id="5772680at2"/>
<dbReference type="Pfam" id="PF04024">
    <property type="entry name" value="PspC"/>
    <property type="match status" value="1"/>
</dbReference>
<feature type="transmembrane region" description="Helical" evidence="7">
    <location>
        <begin position="116"/>
        <end position="134"/>
    </location>
</feature>
<feature type="domain" description="Phage shock protein PspC N-terminal" evidence="8">
    <location>
        <begin position="110"/>
        <end position="167"/>
    </location>
</feature>
<name>A0A1I2E2X9_9BACT</name>
<dbReference type="GO" id="GO:0005886">
    <property type="term" value="C:plasma membrane"/>
    <property type="evidence" value="ECO:0007669"/>
    <property type="project" value="UniProtKB-SubCell"/>
</dbReference>
<feature type="transmembrane region" description="Helical" evidence="7">
    <location>
        <begin position="260"/>
        <end position="282"/>
    </location>
</feature>
<keyword evidence="2" id="KW-1003">Cell membrane</keyword>
<feature type="region of interest" description="Disordered" evidence="6">
    <location>
        <begin position="87"/>
        <end position="108"/>
    </location>
</feature>
<protein>
    <submittedName>
        <fullName evidence="9">Phage shock protein C (PspC) family protein</fullName>
    </submittedName>
</protein>
<dbReference type="RefSeq" id="WP_010528923.1">
    <property type="nucleotide sequence ID" value="NZ_AFSL01000105.1"/>
</dbReference>
<evidence type="ECO:0000256" key="2">
    <source>
        <dbReference type="ARBA" id="ARBA00022475"/>
    </source>
</evidence>
<organism evidence="9 10">
    <name type="scientific">Thermophagus xiamenensis</name>
    <dbReference type="NCBI Taxonomy" id="385682"/>
    <lineage>
        <taxon>Bacteria</taxon>
        <taxon>Pseudomonadati</taxon>
        <taxon>Bacteroidota</taxon>
        <taxon>Bacteroidia</taxon>
        <taxon>Marinilabiliales</taxon>
        <taxon>Marinilabiliaceae</taxon>
        <taxon>Thermophagus</taxon>
    </lineage>
</organism>
<feature type="transmembrane region" description="Helical" evidence="7">
    <location>
        <begin position="140"/>
        <end position="165"/>
    </location>
</feature>
<proteinExistence type="predicted"/>
<dbReference type="InParanoid" id="A0A1I2E2X9"/>
<evidence type="ECO:0000256" key="6">
    <source>
        <dbReference type="SAM" id="MobiDB-lite"/>
    </source>
</evidence>
<evidence type="ECO:0000256" key="7">
    <source>
        <dbReference type="SAM" id="Phobius"/>
    </source>
</evidence>
<dbReference type="AlphaFoldDB" id="A0A1I2E2X9"/>
<evidence type="ECO:0000259" key="8">
    <source>
        <dbReference type="Pfam" id="PF04024"/>
    </source>
</evidence>
<dbReference type="InterPro" id="IPR007168">
    <property type="entry name" value="Phageshock_PspC_N"/>
</dbReference>
<feature type="transmembrane region" description="Helical" evidence="7">
    <location>
        <begin position="289"/>
        <end position="311"/>
    </location>
</feature>
<keyword evidence="3 7" id="KW-0812">Transmembrane</keyword>
<evidence type="ECO:0000256" key="5">
    <source>
        <dbReference type="ARBA" id="ARBA00023136"/>
    </source>
</evidence>
<evidence type="ECO:0000313" key="9">
    <source>
        <dbReference type="EMBL" id="SFE86570.1"/>
    </source>
</evidence>
<keyword evidence="5 7" id="KW-0472">Membrane</keyword>
<evidence type="ECO:0000256" key="1">
    <source>
        <dbReference type="ARBA" id="ARBA00004162"/>
    </source>
</evidence>
<dbReference type="eggNOG" id="COG1983">
    <property type="taxonomic scope" value="Bacteria"/>
</dbReference>
<keyword evidence="4 7" id="KW-1133">Transmembrane helix</keyword>
<dbReference type="InterPro" id="IPR052027">
    <property type="entry name" value="PspC"/>
</dbReference>
<keyword evidence="10" id="KW-1185">Reference proteome</keyword>
<dbReference type="EMBL" id="FONA01000021">
    <property type="protein sequence ID" value="SFE86570.1"/>
    <property type="molecule type" value="Genomic_DNA"/>
</dbReference>
<dbReference type="Proteomes" id="UP000181976">
    <property type="component" value="Unassembled WGS sequence"/>
</dbReference>